<feature type="transmembrane region" description="Helical" evidence="1">
    <location>
        <begin position="455"/>
        <end position="478"/>
    </location>
</feature>
<feature type="transmembrane region" description="Helical" evidence="1">
    <location>
        <begin position="34"/>
        <end position="57"/>
    </location>
</feature>
<reference evidence="3" key="1">
    <citation type="submission" date="2020-07" db="EMBL/GenBank/DDBJ databases">
        <title>Genome sequence and genetic diversity analysis of an under-domesticated orphan crop, white fonio (Digitaria exilis).</title>
        <authorList>
            <person name="Bennetzen J.L."/>
            <person name="Chen S."/>
            <person name="Ma X."/>
            <person name="Wang X."/>
            <person name="Yssel A.E.J."/>
            <person name="Chaluvadi S.R."/>
            <person name="Johnson M."/>
            <person name="Gangashetty P."/>
            <person name="Hamidou F."/>
            <person name="Sanogo M.D."/>
            <person name="Zwaenepoel A."/>
            <person name="Wallace J."/>
            <person name="Van De Peer Y."/>
            <person name="Van Deynze A."/>
        </authorList>
    </citation>
    <scope>NUCLEOTIDE SEQUENCE</scope>
    <source>
        <tissue evidence="3">Leaves</tissue>
    </source>
</reference>
<evidence type="ECO:0000313" key="3">
    <source>
        <dbReference type="EMBL" id="KAF8714030.1"/>
    </source>
</evidence>
<dbReference type="Proteomes" id="UP000636709">
    <property type="component" value="Unassembled WGS sequence"/>
</dbReference>
<dbReference type="EMBL" id="JACEFO010001739">
    <property type="protein sequence ID" value="KAF8714030.1"/>
    <property type="molecule type" value="Genomic_DNA"/>
</dbReference>
<name>A0A835EW24_9POAL</name>
<keyword evidence="1" id="KW-1133">Transmembrane helix</keyword>
<feature type="domain" description="DUF4220" evidence="2">
    <location>
        <begin position="74"/>
        <end position="535"/>
    </location>
</feature>
<feature type="transmembrane region" description="Helical" evidence="1">
    <location>
        <begin position="160"/>
        <end position="180"/>
    </location>
</feature>
<dbReference type="Pfam" id="PF04578">
    <property type="entry name" value="DUF594"/>
    <property type="match status" value="1"/>
</dbReference>
<dbReference type="PANTHER" id="PTHR31325">
    <property type="entry name" value="OS01G0798800 PROTEIN-RELATED"/>
    <property type="match status" value="1"/>
</dbReference>
<feature type="transmembrane region" description="Helical" evidence="1">
    <location>
        <begin position="391"/>
        <end position="420"/>
    </location>
</feature>
<dbReference type="AlphaFoldDB" id="A0A835EW24"/>
<dbReference type="InterPro" id="IPR025315">
    <property type="entry name" value="DUF4220"/>
</dbReference>
<dbReference type="Pfam" id="PF13968">
    <property type="entry name" value="DUF4220"/>
    <property type="match status" value="1"/>
</dbReference>
<organism evidence="3 4">
    <name type="scientific">Digitaria exilis</name>
    <dbReference type="NCBI Taxonomy" id="1010633"/>
    <lineage>
        <taxon>Eukaryota</taxon>
        <taxon>Viridiplantae</taxon>
        <taxon>Streptophyta</taxon>
        <taxon>Embryophyta</taxon>
        <taxon>Tracheophyta</taxon>
        <taxon>Spermatophyta</taxon>
        <taxon>Magnoliopsida</taxon>
        <taxon>Liliopsida</taxon>
        <taxon>Poales</taxon>
        <taxon>Poaceae</taxon>
        <taxon>PACMAD clade</taxon>
        <taxon>Panicoideae</taxon>
        <taxon>Panicodae</taxon>
        <taxon>Paniceae</taxon>
        <taxon>Anthephorinae</taxon>
        <taxon>Digitaria</taxon>
    </lineage>
</organism>
<proteinExistence type="predicted"/>
<gene>
    <name evidence="3" type="ORF">HU200_028022</name>
</gene>
<evidence type="ECO:0000313" key="4">
    <source>
        <dbReference type="Proteomes" id="UP000636709"/>
    </source>
</evidence>
<keyword evidence="1" id="KW-0472">Membrane</keyword>
<protein>
    <recommendedName>
        <fullName evidence="2">DUF4220 domain-containing protein</fullName>
    </recommendedName>
</protein>
<feature type="transmembrane region" description="Helical" evidence="1">
    <location>
        <begin position="192"/>
        <end position="215"/>
    </location>
</feature>
<evidence type="ECO:0000256" key="1">
    <source>
        <dbReference type="SAM" id="Phobius"/>
    </source>
</evidence>
<dbReference type="InterPro" id="IPR007658">
    <property type="entry name" value="DUF594"/>
</dbReference>
<accession>A0A835EW24</accession>
<keyword evidence="1" id="KW-0812">Transmembrane</keyword>
<evidence type="ECO:0000259" key="2">
    <source>
        <dbReference type="Pfam" id="PF13968"/>
    </source>
</evidence>
<feature type="transmembrane region" description="Helical" evidence="1">
    <location>
        <begin position="69"/>
        <end position="86"/>
    </location>
</feature>
<sequence length="800" mass="90249">MDRGICLANATSREQIQCSNDAINTFGNTMRRQIWLGNALLLTSPGIVGVLVGIGGYGQRYRYHPFTRFIFLGANTLFLPILSYVVSTLSDSSNDYVSSVDNECTTPILAALCHSNFHPCIVITWAFLVQIATINTTPVVAINPREGQNVGPSLELLVKVIWTFYLGASISRSRFFYAIFGVLRGKDRTSSSFLVSICGRIMFAPFALICAKILFKFYAFQKARLSFELGRNPGLIFGYMKQLEQQERSQPGEPVVCDDAPPPPLLVMGEDRGQVVNQPCGYVFTNGSGTTGIGTIIGLVTLDKIWHLDNMDPMMPRLKDLCVSFSLFKLLRCRFARYKITNVGSVRMLKFFCSQLLKDGEHDRVFRVIADELSFVHDYYYSSLSISYAKFWVPVLDIFLSILSISYCIVAACFIVVLAAKENKNSYYSKQLHCNYWCTKVLEVSIQRPQNFGSLYFDVVPVFLLLALVLVSEVRVIASYICSSFTKVALICHQANSASLHHPPRMKKLVLSLCLKCRLKIMKHWDETIGQCSILVLPPRPIMFDLIRRTLRLPDHEKKVKVPKAVKICIFDALRSRNYNDQQLSNGTVSLRQSQVGESFLWACNSIGTSDIVLTWHIATSILEVRHPYQDNQEQGICNQKKIAATHMSRYCAYLVTWCPELLPDEEEWSKSLYNSVKEDVTRVLSVWALTRPLTPEIEYLELVQLLSEYSENEVLRNGVRLGKQLVELVEGEETSWEMLSGFWAEMILYIAPSKNLIGHSNAIARGGELITLLWALLFHVGIASRPDYTNVTATTANIV</sequence>
<dbReference type="OrthoDB" id="693467at2759"/>
<comment type="caution">
    <text evidence="3">The sequence shown here is derived from an EMBL/GenBank/DDBJ whole genome shotgun (WGS) entry which is preliminary data.</text>
</comment>
<keyword evidence="4" id="KW-1185">Reference proteome</keyword>